<protein>
    <submittedName>
        <fullName evidence="1">Uncharacterized protein</fullName>
    </submittedName>
</protein>
<keyword evidence="2" id="KW-1185">Reference proteome</keyword>
<evidence type="ECO:0000313" key="2">
    <source>
        <dbReference type="Proteomes" id="UP000052232"/>
    </source>
</evidence>
<reference evidence="1 2" key="1">
    <citation type="journal article" date="2015" name="G3 (Bethesda)">
        <title>Insights into Ongoing Evolution of the Hexachlorocyclohexane Catabolic Pathway from Comparative Genomics of Ten Sphingomonadaceae Strains.</title>
        <authorList>
            <person name="Pearce S.L."/>
            <person name="Oakeshott J.G."/>
            <person name="Pandey G."/>
        </authorList>
    </citation>
    <scope>NUCLEOTIDE SEQUENCE [LARGE SCALE GENOMIC DNA]</scope>
    <source>
        <strain evidence="1 2">LL01</strain>
    </source>
</reference>
<sequence length="41" mass="4670">MKSLFPNVLRNGDRLVFFLFPARMLHPVVGAGPRGVFDHLF</sequence>
<name>A0A0J7XJL5_9SPHN</name>
<dbReference type="EMBL" id="JACT01000007">
    <property type="protein sequence ID" value="KMS52216.1"/>
    <property type="molecule type" value="Genomic_DNA"/>
</dbReference>
<comment type="caution">
    <text evidence="1">The sequence shown here is derived from an EMBL/GenBank/DDBJ whole genome shotgun (WGS) entry which is preliminary data.</text>
</comment>
<accession>A0A0J7XJL5</accession>
<evidence type="ECO:0000313" key="1">
    <source>
        <dbReference type="EMBL" id="KMS52216.1"/>
    </source>
</evidence>
<organism evidence="1 2">
    <name type="scientific">Sphingobium cupriresistens LL01</name>
    <dbReference type="NCBI Taxonomy" id="1420583"/>
    <lineage>
        <taxon>Bacteria</taxon>
        <taxon>Pseudomonadati</taxon>
        <taxon>Pseudomonadota</taxon>
        <taxon>Alphaproteobacteria</taxon>
        <taxon>Sphingomonadales</taxon>
        <taxon>Sphingomonadaceae</taxon>
        <taxon>Sphingobium</taxon>
    </lineage>
</organism>
<proteinExistence type="predicted"/>
<dbReference type="Proteomes" id="UP000052232">
    <property type="component" value="Unassembled WGS sequence"/>
</dbReference>
<dbReference type="AlphaFoldDB" id="A0A0J7XJL5"/>
<gene>
    <name evidence="1" type="ORF">V473_22300</name>
</gene>
<dbReference type="PATRIC" id="fig|1420583.3.peg.4273"/>